<evidence type="ECO:0000256" key="5">
    <source>
        <dbReference type="ARBA" id="ARBA00023125"/>
    </source>
</evidence>
<sequence>GCKSFFKRSVRRNLQFACRGNRNCPVDQHHRNQCQHCRLKKCFKVGMRKEAVQRGRVPATTGLGSGFILNGDPTIMLNGSSNTYLSSYISLLLRAEPYPVNPYSQCINNNIMSA</sequence>
<evidence type="ECO:0000259" key="9">
    <source>
        <dbReference type="PROSITE" id="PS51030"/>
    </source>
</evidence>
<organism evidence="10 11">
    <name type="scientific">Meganyctiphanes norvegica</name>
    <name type="common">Northern krill</name>
    <name type="synonym">Thysanopoda norvegica</name>
    <dbReference type="NCBI Taxonomy" id="48144"/>
    <lineage>
        <taxon>Eukaryota</taxon>
        <taxon>Metazoa</taxon>
        <taxon>Ecdysozoa</taxon>
        <taxon>Arthropoda</taxon>
        <taxon>Crustacea</taxon>
        <taxon>Multicrustacea</taxon>
        <taxon>Malacostraca</taxon>
        <taxon>Eumalacostraca</taxon>
        <taxon>Eucarida</taxon>
        <taxon>Euphausiacea</taxon>
        <taxon>Euphausiidae</taxon>
        <taxon>Meganyctiphanes</taxon>
    </lineage>
</organism>
<reference evidence="10 11" key="1">
    <citation type="submission" date="2024-05" db="EMBL/GenBank/DDBJ databases">
        <authorList>
            <person name="Wallberg A."/>
        </authorList>
    </citation>
    <scope>NUCLEOTIDE SEQUENCE [LARGE SCALE GENOMIC DNA]</scope>
</reference>
<dbReference type="SMART" id="SM00399">
    <property type="entry name" value="ZnF_C4"/>
    <property type="match status" value="1"/>
</dbReference>
<keyword evidence="2" id="KW-0863">Zinc-finger</keyword>
<dbReference type="EMBL" id="CAXKWB010041261">
    <property type="protein sequence ID" value="CAL4156089.1"/>
    <property type="molecule type" value="Genomic_DNA"/>
</dbReference>
<protein>
    <recommendedName>
        <fullName evidence="9">Nuclear receptor domain-containing protein</fullName>
    </recommendedName>
</protein>
<keyword evidence="1" id="KW-0479">Metal-binding</keyword>
<comment type="caution">
    <text evidence="10">The sequence shown here is derived from an EMBL/GenBank/DDBJ whole genome shotgun (WGS) entry which is preliminary data.</text>
</comment>
<dbReference type="AlphaFoldDB" id="A0AAV2S0U3"/>
<feature type="domain" description="Nuclear receptor" evidence="9">
    <location>
        <begin position="1"/>
        <end position="54"/>
    </location>
</feature>
<dbReference type="PANTHER" id="PTHR24083">
    <property type="entry name" value="NUCLEAR HORMONE RECEPTOR"/>
    <property type="match status" value="1"/>
</dbReference>
<evidence type="ECO:0000256" key="2">
    <source>
        <dbReference type="ARBA" id="ARBA00022771"/>
    </source>
</evidence>
<evidence type="ECO:0000256" key="6">
    <source>
        <dbReference type="ARBA" id="ARBA00023163"/>
    </source>
</evidence>
<evidence type="ECO:0000256" key="8">
    <source>
        <dbReference type="ARBA" id="ARBA00023242"/>
    </source>
</evidence>
<feature type="non-terminal residue" evidence="10">
    <location>
        <position position="1"/>
    </location>
</feature>
<dbReference type="GO" id="GO:0043565">
    <property type="term" value="F:sequence-specific DNA binding"/>
    <property type="evidence" value="ECO:0007669"/>
    <property type="project" value="InterPro"/>
</dbReference>
<gene>
    <name evidence="10" type="ORF">MNOR_LOCUS31652</name>
</gene>
<keyword evidence="7" id="KW-0675">Receptor</keyword>
<keyword evidence="11" id="KW-1185">Reference proteome</keyword>
<dbReference type="SUPFAM" id="SSF57716">
    <property type="entry name" value="Glucocorticoid receptor-like (DNA-binding domain)"/>
    <property type="match status" value="1"/>
</dbReference>
<proteinExistence type="predicted"/>
<keyword evidence="3" id="KW-0862">Zinc</keyword>
<evidence type="ECO:0000313" key="11">
    <source>
        <dbReference type="Proteomes" id="UP001497623"/>
    </source>
</evidence>
<name>A0AAV2S0U3_MEGNR</name>
<evidence type="ECO:0000313" key="10">
    <source>
        <dbReference type="EMBL" id="CAL4156089.1"/>
    </source>
</evidence>
<keyword evidence="8" id="KW-0539">Nucleus</keyword>
<dbReference type="InterPro" id="IPR050274">
    <property type="entry name" value="Nuclear_hormone_rcpt_NR2"/>
</dbReference>
<keyword evidence="4" id="KW-0805">Transcription regulation</keyword>
<dbReference type="Gene3D" id="3.30.50.10">
    <property type="entry name" value="Erythroid Transcription Factor GATA-1, subunit A"/>
    <property type="match status" value="1"/>
</dbReference>
<evidence type="ECO:0000256" key="1">
    <source>
        <dbReference type="ARBA" id="ARBA00022723"/>
    </source>
</evidence>
<dbReference type="PRINTS" id="PR01282">
    <property type="entry name" value="COUPTNFACTOR"/>
</dbReference>
<evidence type="ECO:0000256" key="7">
    <source>
        <dbReference type="ARBA" id="ARBA00023170"/>
    </source>
</evidence>
<dbReference type="InterPro" id="IPR001628">
    <property type="entry name" value="Znf_hrmn_rcpt"/>
</dbReference>
<dbReference type="GO" id="GO:0008270">
    <property type="term" value="F:zinc ion binding"/>
    <property type="evidence" value="ECO:0007669"/>
    <property type="project" value="UniProtKB-KW"/>
</dbReference>
<dbReference type="Pfam" id="PF00105">
    <property type="entry name" value="zf-C4"/>
    <property type="match status" value="1"/>
</dbReference>
<evidence type="ECO:0000256" key="4">
    <source>
        <dbReference type="ARBA" id="ARBA00023015"/>
    </source>
</evidence>
<dbReference type="PROSITE" id="PS51030">
    <property type="entry name" value="NUCLEAR_REC_DBD_2"/>
    <property type="match status" value="1"/>
</dbReference>
<feature type="non-terminal residue" evidence="10">
    <location>
        <position position="114"/>
    </location>
</feature>
<dbReference type="InterPro" id="IPR013088">
    <property type="entry name" value="Znf_NHR/GATA"/>
</dbReference>
<accession>A0AAV2S0U3</accession>
<keyword evidence="5" id="KW-0238">DNA-binding</keyword>
<keyword evidence="6" id="KW-0804">Transcription</keyword>
<evidence type="ECO:0000256" key="3">
    <source>
        <dbReference type="ARBA" id="ARBA00022833"/>
    </source>
</evidence>
<dbReference type="GO" id="GO:0003700">
    <property type="term" value="F:DNA-binding transcription factor activity"/>
    <property type="evidence" value="ECO:0007669"/>
    <property type="project" value="InterPro"/>
</dbReference>
<dbReference type="Proteomes" id="UP001497623">
    <property type="component" value="Unassembled WGS sequence"/>
</dbReference>